<reference evidence="4" key="1">
    <citation type="submission" date="2020-03" db="EMBL/GenBank/DDBJ databases">
        <title>The deep terrestrial virosphere.</title>
        <authorList>
            <person name="Holmfeldt K."/>
            <person name="Nilsson E."/>
            <person name="Simone D."/>
            <person name="Lopez-Fernandez M."/>
            <person name="Wu X."/>
            <person name="de Brujin I."/>
            <person name="Lundin D."/>
            <person name="Andersson A."/>
            <person name="Bertilsson S."/>
            <person name="Dopson M."/>
        </authorList>
    </citation>
    <scope>NUCLEOTIDE SEQUENCE</scope>
    <source>
        <strain evidence="3">MM415A00434</strain>
        <strain evidence="2">MM415B00370</strain>
        <strain evidence="4">TM448B06278</strain>
    </source>
</reference>
<evidence type="ECO:0000313" key="4">
    <source>
        <dbReference type="EMBL" id="QJI04138.1"/>
    </source>
</evidence>
<evidence type="ECO:0000313" key="3">
    <source>
        <dbReference type="EMBL" id="QJA82258.1"/>
    </source>
</evidence>
<accession>A0A6M3Y4H9</accession>
<evidence type="ECO:0000256" key="1">
    <source>
        <dbReference type="SAM" id="MobiDB-lite"/>
    </source>
</evidence>
<sequence length="250" mass="29086">MGEQDWFFDWEKASRDTIDVKRCYIDIAGDLVAGILLSQIIYWFLPGKSNTKLHIERDGIMWLAKGRSDWWDECRITTKQFDRAATVLRDEGLIMTGLYRFRGSPTVHITLCLDTLVERVKSKLTKGENPIRQDSEIQIDETVKSLHTEITTKTTTESGRHHESFEDYKAKLRTRFANLDFDTELEKFNLYWSEGKRKLKNPKLALLNWMTKAEEFRKERGNGAHRGDNQEDRSARRAASIGAPLTRTRV</sequence>
<evidence type="ECO:0000313" key="2">
    <source>
        <dbReference type="EMBL" id="QJA65910.1"/>
    </source>
</evidence>
<feature type="region of interest" description="Disordered" evidence="1">
    <location>
        <begin position="218"/>
        <end position="250"/>
    </location>
</feature>
<proteinExistence type="predicted"/>
<organism evidence="4">
    <name type="scientific">viral metagenome</name>
    <dbReference type="NCBI Taxonomy" id="1070528"/>
    <lineage>
        <taxon>unclassified sequences</taxon>
        <taxon>metagenomes</taxon>
        <taxon>organismal metagenomes</taxon>
    </lineage>
</organism>
<gene>
    <name evidence="3" type="ORF">MM415A00434_0033</name>
    <name evidence="2" type="ORF">MM415B00370_0028</name>
    <name evidence="4" type="ORF">TM448B06278_0002</name>
</gene>
<name>A0A6M3Y4H9_9ZZZZ</name>
<evidence type="ECO:0008006" key="5">
    <source>
        <dbReference type="Google" id="ProtNLM"/>
    </source>
</evidence>
<dbReference type="EMBL" id="MT141546">
    <property type="protein sequence ID" value="QJA65910.1"/>
    <property type="molecule type" value="Genomic_DNA"/>
</dbReference>
<protein>
    <recommendedName>
        <fullName evidence="5">Replication protein</fullName>
    </recommendedName>
</protein>
<dbReference type="EMBL" id="MT142483">
    <property type="protein sequence ID" value="QJA82258.1"/>
    <property type="molecule type" value="Genomic_DNA"/>
</dbReference>
<feature type="compositionally biased region" description="Basic and acidic residues" evidence="1">
    <location>
        <begin position="218"/>
        <end position="235"/>
    </location>
</feature>
<dbReference type="EMBL" id="MT145152">
    <property type="protein sequence ID" value="QJI04138.1"/>
    <property type="molecule type" value="Genomic_DNA"/>
</dbReference>
<dbReference type="AlphaFoldDB" id="A0A6M3Y4H9"/>